<dbReference type="EMBL" id="AQHY01000039">
    <property type="protein sequence ID" value="EOA52689.1"/>
    <property type="molecule type" value="Genomic_DNA"/>
</dbReference>
<dbReference type="RefSeq" id="WP_005943881.1">
    <property type="nucleotide sequence ID" value="NZ_KB890331.1"/>
</dbReference>
<feature type="chain" id="PRO_5004676131" description="Major fimbrial subunit protein N-terminal domain-containing protein" evidence="5">
    <location>
        <begin position="27"/>
        <end position="1001"/>
    </location>
</feature>
<organism evidence="7 8">
    <name type="scientific">Phocaeicola massiliensis B84634 = Timone 84634 = DSM 17679 = JCM 13223</name>
    <dbReference type="NCBI Taxonomy" id="1121098"/>
    <lineage>
        <taxon>Bacteria</taxon>
        <taxon>Pseudomonadati</taxon>
        <taxon>Bacteroidota</taxon>
        <taxon>Bacteroidia</taxon>
        <taxon>Bacteroidales</taxon>
        <taxon>Bacteroidaceae</taxon>
        <taxon>Phocaeicola</taxon>
    </lineage>
</organism>
<sequence>MKRYKSLLSLKWVAALLLVVGFVSCADEEIISGKTDVIEGIETEINLAFTSATPSVQTRGALDVKQEYKVYNLYVFVFDKAGRKEYGHLFELNATNSDDQFFDVHEKENSGDATTSGKIKMKISSGEKRIYAVANVPAGDSHASLLNDLEGIDDIEGLENNVVISTKIVDRPNDRLVMSGWVKNSLQSGTDPEGYCVINPSGTNNISTIKLVRVDARVTFNISLDKQSDRTNIIEKSFTPLKFIVKNVPTKAYLYGKADNELVSDCEYFSSNNGEFANFETKDENGVSSFTFYMMENKQSTTGLADYDQREKEKKKPLNDGYEYAPATATLVEMTGSYYEKYTDRDGSIKERHADVKYTVHLGYVKGDANDFRCQRNTTYIYNVYVQTVDKIRLEVTSYNDGQGTTQEEQPGAEGDIIETDKFYQFDSHFDHTMVVFKKSDIEGRAGFRVKTPFDDGYYFIEDESGMVPANARPVSEAKDYKWVKFIRHEKNRTNRRYYYKTDSYANHVPSKAITIDELLKELHTTNETVGASSVYDTKGQAVYTMYIDEFYYPCDPRNGYYGERDGNGNLTAQAKAKEGTDFWKQFVNQPNREVHILCNTQFSEDRESSLTTSAVMVSQRSIKTFYNEKAGSDLKTAWGLETVNETGKIDKPDSNPWSTSNSAKNGLWNFFQQSNNFRTSSWSNYISYSVKEDKNGIHDYMSTSLNKKDKLLYACLQRNRDDNGNGRIDADEVKWYPAAIDQYTDIWVGRAALPIETYLYSNEIPTSQGYRRYLSSDGKELYAEEGSSIGSFGFVYANSIWSTNDKIEKKYDYRCLRNLGRKTNKPSSAEDKSQHYVTQNGNTLTLTYMKSESLRSGDNYMKSEITSHDESSNLNRPYTAFEFRTELVYKDRNDEKWSWKEINTLINNNPTDSPCAKFNRGLGADEPKWRLPNQRELSLMTSNYGSWSGQSYVQSRTGSSLPVKRKDNNGYSGGYADNKPFVTLATNEFKGPVRCVRDVK</sequence>
<dbReference type="PROSITE" id="PS00018">
    <property type="entry name" value="EF_HAND_1"/>
    <property type="match status" value="1"/>
</dbReference>
<evidence type="ECO:0000256" key="2">
    <source>
        <dbReference type="ARBA" id="ARBA00006011"/>
    </source>
</evidence>
<dbReference type="HOGENOM" id="CLU_312324_0_0_10"/>
<protein>
    <recommendedName>
        <fullName evidence="6">Major fimbrial subunit protein N-terminal domain-containing protein</fullName>
    </recommendedName>
</protein>
<feature type="domain" description="Major fimbrial subunit protein N-terminal" evidence="6">
    <location>
        <begin position="45"/>
        <end position="189"/>
    </location>
</feature>
<comment type="similarity">
    <text evidence="2">Belongs to the bacteroidetes fimbrillin superfamily. FimA/Mfa1 family.</text>
</comment>
<evidence type="ECO:0000313" key="7">
    <source>
        <dbReference type="EMBL" id="EOA52689.1"/>
    </source>
</evidence>
<dbReference type="InterPro" id="IPR029141">
    <property type="entry name" value="FimA_N"/>
</dbReference>
<proteinExistence type="inferred from homology"/>
<dbReference type="STRING" id="1121098.HMPREF1534_03340"/>
<evidence type="ECO:0000256" key="3">
    <source>
        <dbReference type="ARBA" id="ARBA00022729"/>
    </source>
</evidence>
<keyword evidence="8" id="KW-1185">Reference proteome</keyword>
<dbReference type="GO" id="GO:0009289">
    <property type="term" value="C:pilus"/>
    <property type="evidence" value="ECO:0007669"/>
    <property type="project" value="UniProtKB-SubCell"/>
</dbReference>
<dbReference type="PATRIC" id="fig|1121098.3.peg.3387"/>
<reference evidence="7 8" key="1">
    <citation type="submission" date="2013-04" db="EMBL/GenBank/DDBJ databases">
        <title>The Genome Sequence of Bacteroides massiliensis DSM 17679.</title>
        <authorList>
            <consortium name="The Broad Institute Genomics Platform"/>
            <person name="Earl A."/>
            <person name="Ward D."/>
            <person name="Feldgarden M."/>
            <person name="Gevers D."/>
            <person name="Martens E."/>
            <person name="Fenner L."/>
            <person name="Roux V."/>
            <person name="Mallet M.N."/>
            <person name="Raoult D."/>
            <person name="Walker B."/>
            <person name="Young S."/>
            <person name="Zeng Q."/>
            <person name="Gargeya S."/>
            <person name="Fitzgerald M."/>
            <person name="Haas B."/>
            <person name="Abouelleil A."/>
            <person name="Allen A.W."/>
            <person name="Alvarado L."/>
            <person name="Arachchi H.M."/>
            <person name="Berlin A.M."/>
            <person name="Chapman S.B."/>
            <person name="Gainer-Dewar J."/>
            <person name="Goldberg J."/>
            <person name="Griggs A."/>
            <person name="Gujja S."/>
            <person name="Hansen M."/>
            <person name="Howarth C."/>
            <person name="Imamovic A."/>
            <person name="Ireland A."/>
            <person name="Larimer J."/>
            <person name="McCowan C."/>
            <person name="Murphy C."/>
            <person name="Pearson M."/>
            <person name="Poon T.W."/>
            <person name="Priest M."/>
            <person name="Roberts A."/>
            <person name="Saif S."/>
            <person name="Shea T."/>
            <person name="Sisk P."/>
            <person name="Sykes S."/>
            <person name="Wortman J."/>
            <person name="Nusbaum C."/>
            <person name="Birren B."/>
        </authorList>
    </citation>
    <scope>NUCLEOTIDE SEQUENCE [LARGE SCALE GENOMIC DNA]</scope>
    <source>
        <strain evidence="8">B84634 / Timone 84634 / DSM 17679 / JCM 13223</strain>
    </source>
</reference>
<dbReference type="eggNOG" id="ENOG5033TZW">
    <property type="taxonomic scope" value="Bacteria"/>
</dbReference>
<keyword evidence="3 5" id="KW-0732">Signal</keyword>
<dbReference type="InterPro" id="IPR018247">
    <property type="entry name" value="EF_Hand_1_Ca_BS"/>
</dbReference>
<dbReference type="Pfam" id="PF06321">
    <property type="entry name" value="P_gingi_FimA"/>
    <property type="match status" value="1"/>
</dbReference>
<evidence type="ECO:0000256" key="4">
    <source>
        <dbReference type="ARBA" id="ARBA00023263"/>
    </source>
</evidence>
<feature type="signal peptide" evidence="5">
    <location>
        <begin position="1"/>
        <end position="26"/>
    </location>
</feature>
<dbReference type="PROSITE" id="PS51257">
    <property type="entry name" value="PROKAR_LIPOPROTEIN"/>
    <property type="match status" value="1"/>
</dbReference>
<keyword evidence="4" id="KW-0281">Fimbrium</keyword>
<comment type="subcellular location">
    <subcellularLocation>
        <location evidence="1">Fimbrium</location>
    </subcellularLocation>
</comment>
<evidence type="ECO:0000259" key="6">
    <source>
        <dbReference type="Pfam" id="PF06321"/>
    </source>
</evidence>
<dbReference type="Proteomes" id="UP000017831">
    <property type="component" value="Unassembled WGS sequence"/>
</dbReference>
<accession>U6R8A1</accession>
<dbReference type="GeneID" id="60060810"/>
<evidence type="ECO:0000256" key="5">
    <source>
        <dbReference type="SAM" id="SignalP"/>
    </source>
</evidence>
<dbReference type="AlphaFoldDB" id="U6R8A1"/>
<evidence type="ECO:0000256" key="1">
    <source>
        <dbReference type="ARBA" id="ARBA00004561"/>
    </source>
</evidence>
<dbReference type="OrthoDB" id="1044266at2"/>
<gene>
    <name evidence="7" type="ORF">HMPREF1534_03340</name>
</gene>
<dbReference type="Gene3D" id="2.60.40.2580">
    <property type="match status" value="1"/>
</dbReference>
<name>U6R8A1_9BACT</name>
<evidence type="ECO:0000313" key="8">
    <source>
        <dbReference type="Proteomes" id="UP000017831"/>
    </source>
</evidence>
<comment type="caution">
    <text evidence="7">The sequence shown here is derived from an EMBL/GenBank/DDBJ whole genome shotgun (WGS) entry which is preliminary data.</text>
</comment>